<organism evidence="11">
    <name type="scientific">Homalodisca liturata</name>
    <dbReference type="NCBI Taxonomy" id="320908"/>
    <lineage>
        <taxon>Eukaryota</taxon>
        <taxon>Metazoa</taxon>
        <taxon>Ecdysozoa</taxon>
        <taxon>Arthropoda</taxon>
        <taxon>Hexapoda</taxon>
        <taxon>Insecta</taxon>
        <taxon>Pterygota</taxon>
        <taxon>Neoptera</taxon>
        <taxon>Paraneoptera</taxon>
        <taxon>Hemiptera</taxon>
        <taxon>Auchenorrhyncha</taxon>
        <taxon>Membracoidea</taxon>
        <taxon>Cicadellidae</taxon>
        <taxon>Cicadellinae</taxon>
        <taxon>Proconiini</taxon>
        <taxon>Homalodisca</taxon>
    </lineage>
</organism>
<feature type="region of interest" description="Disordered" evidence="10">
    <location>
        <begin position="1"/>
        <end position="68"/>
    </location>
</feature>
<keyword evidence="3 9" id="KW-0812">Transmembrane</keyword>
<feature type="transmembrane region" description="Helical" evidence="9">
    <location>
        <begin position="187"/>
        <end position="206"/>
    </location>
</feature>
<dbReference type="EMBL" id="GECU01020560">
    <property type="protein sequence ID" value="JAS87146.1"/>
    <property type="molecule type" value="Transcribed_RNA"/>
</dbReference>
<dbReference type="GO" id="GO:0030134">
    <property type="term" value="C:COPII-coated ER to Golgi transport vesicle"/>
    <property type="evidence" value="ECO:0007669"/>
    <property type="project" value="TreeGrafter"/>
</dbReference>
<feature type="transmembrane region" description="Helical" evidence="9">
    <location>
        <begin position="278"/>
        <end position="294"/>
    </location>
</feature>
<evidence type="ECO:0000256" key="3">
    <source>
        <dbReference type="ARBA" id="ARBA00022692"/>
    </source>
</evidence>
<feature type="compositionally biased region" description="Polar residues" evidence="10">
    <location>
        <begin position="28"/>
        <end position="38"/>
    </location>
</feature>
<evidence type="ECO:0000256" key="9">
    <source>
        <dbReference type="RuleBase" id="RU368073"/>
    </source>
</evidence>
<accession>A0A1B6IJP9</accession>
<dbReference type="GO" id="GO:0015031">
    <property type="term" value="P:protein transport"/>
    <property type="evidence" value="ECO:0007669"/>
    <property type="project" value="UniProtKB-KW"/>
</dbReference>
<evidence type="ECO:0000256" key="8">
    <source>
        <dbReference type="ARBA" id="ARBA00023136"/>
    </source>
</evidence>
<dbReference type="GO" id="GO:0005793">
    <property type="term" value="C:endoplasmic reticulum-Golgi intermediate compartment"/>
    <property type="evidence" value="ECO:0007669"/>
    <property type="project" value="UniProtKB-UniRule"/>
</dbReference>
<evidence type="ECO:0000256" key="10">
    <source>
        <dbReference type="SAM" id="MobiDB-lite"/>
    </source>
</evidence>
<dbReference type="PANTHER" id="PTHR14083">
    <property type="entry name" value="YIP1 INTERACTING FACTOR HOMOLOG YIF1 PROTEIN"/>
    <property type="match status" value="1"/>
</dbReference>
<dbReference type="Pfam" id="PF03878">
    <property type="entry name" value="YIF1"/>
    <property type="match status" value="1"/>
</dbReference>
<comment type="function">
    <text evidence="9">Has a role in transport between endoplasmic reticulum and Golgi.</text>
</comment>
<keyword evidence="2 9" id="KW-0813">Transport</keyword>
<evidence type="ECO:0000256" key="7">
    <source>
        <dbReference type="ARBA" id="ARBA00023034"/>
    </source>
</evidence>
<evidence type="ECO:0000256" key="5">
    <source>
        <dbReference type="ARBA" id="ARBA00022927"/>
    </source>
</evidence>
<dbReference type="GO" id="GO:0000139">
    <property type="term" value="C:Golgi membrane"/>
    <property type="evidence" value="ECO:0007669"/>
    <property type="project" value="UniProtKB-SubCell"/>
</dbReference>
<proteinExistence type="inferred from homology"/>
<dbReference type="InterPro" id="IPR005578">
    <property type="entry name" value="Yif1_fam"/>
</dbReference>
<keyword evidence="6 9" id="KW-1133">Transmembrane helix</keyword>
<dbReference type="AlphaFoldDB" id="A0A1B6IJP9"/>
<evidence type="ECO:0000256" key="6">
    <source>
        <dbReference type="ARBA" id="ARBA00022989"/>
    </source>
</evidence>
<dbReference type="PANTHER" id="PTHR14083:SF0">
    <property type="entry name" value="YIP1D-INTERACTING FACTOR 1, ISOFORM C"/>
    <property type="match status" value="1"/>
</dbReference>
<evidence type="ECO:0000313" key="11">
    <source>
        <dbReference type="EMBL" id="JAS87146.1"/>
    </source>
</evidence>
<sequence length="361" mass="40478">MNFNASAPRYPQPPGRKLSKRPTETPGLESSRNFSPTPAYNPYDDPQPQHYNNVPSYDNYQQNQPYAPSNFGGYPPGGVPNVGYNMPAGPGAPGLSVPTQLFSDPLVANVAMTYGSKIMDSGKELVDREIEKYVPVTRLKYYFAVDTSYVLHKLKLLFFPFTHNDWSVKYEHNEPVQPRYEVNAPDLYIPTMAYVTYVLVAGMALGTQNRFAPEVLGMLASSALAWTVVEIVVALVTLYVTNTQTKLKTFDLIAYSGYKYVGIIIALLLSIVLNKTGYYIGLLYCGFSLAFFMMRSLKWQVLADVTTANTDSYNSYNTTGNKRRLYFLLCMAFLQPVLMWWLSAHLVPPPLPPVPPNLLHT</sequence>
<reference evidence="11" key="1">
    <citation type="submission" date="2015-11" db="EMBL/GenBank/DDBJ databases">
        <title>De novo transcriptome assembly of four potential Pierce s Disease insect vectors from Arizona vineyards.</title>
        <authorList>
            <person name="Tassone E.E."/>
        </authorList>
    </citation>
    <scope>NUCLEOTIDE SEQUENCE</scope>
</reference>
<evidence type="ECO:0000256" key="4">
    <source>
        <dbReference type="ARBA" id="ARBA00022824"/>
    </source>
</evidence>
<keyword evidence="7 9" id="KW-0333">Golgi apparatus</keyword>
<dbReference type="GO" id="GO:0005789">
    <property type="term" value="C:endoplasmic reticulum membrane"/>
    <property type="evidence" value="ECO:0007669"/>
    <property type="project" value="UniProtKB-SubCell"/>
</dbReference>
<feature type="transmembrane region" description="Helical" evidence="9">
    <location>
        <begin position="218"/>
        <end position="240"/>
    </location>
</feature>
<feature type="transmembrane region" description="Helical" evidence="9">
    <location>
        <begin position="252"/>
        <end position="272"/>
    </location>
</feature>
<evidence type="ECO:0000256" key="2">
    <source>
        <dbReference type="ARBA" id="ARBA00022448"/>
    </source>
</evidence>
<name>A0A1B6IJP9_9HEMI</name>
<keyword evidence="5 9" id="KW-0653">Protein transport</keyword>
<dbReference type="GO" id="GO:0006888">
    <property type="term" value="P:endoplasmic reticulum to Golgi vesicle-mediated transport"/>
    <property type="evidence" value="ECO:0007669"/>
    <property type="project" value="UniProtKB-UniRule"/>
</dbReference>
<feature type="transmembrane region" description="Helical" evidence="9">
    <location>
        <begin position="325"/>
        <end position="343"/>
    </location>
</feature>
<protein>
    <recommendedName>
        <fullName evidence="9">Protein YIF1</fullName>
    </recommendedName>
</protein>
<evidence type="ECO:0000256" key="1">
    <source>
        <dbReference type="ARBA" id="ARBA00009727"/>
    </source>
</evidence>
<comment type="subcellular location">
    <subcellularLocation>
        <location evidence="9">Endoplasmic reticulum membrane</location>
        <topology evidence="9">Multi-pass membrane protein</topology>
    </subcellularLocation>
    <subcellularLocation>
        <location evidence="9">Golgi apparatus membrane</location>
        <topology evidence="9">Multi-pass membrane protein</topology>
    </subcellularLocation>
</comment>
<keyword evidence="4 9" id="KW-0256">Endoplasmic reticulum</keyword>
<keyword evidence="8 9" id="KW-0472">Membrane</keyword>
<feature type="compositionally biased region" description="Polar residues" evidence="10">
    <location>
        <begin position="49"/>
        <end position="67"/>
    </location>
</feature>
<comment type="similarity">
    <text evidence="1 9">Belongs to the YIF1 family.</text>
</comment>
<gene>
    <name evidence="11" type="ORF">g.10672</name>
</gene>